<dbReference type="KEGG" id="age:AA314_01093"/>
<feature type="domain" description="DUF2383" evidence="1">
    <location>
        <begin position="16"/>
        <end position="122"/>
    </location>
</feature>
<dbReference type="RefSeq" id="WP_245682369.1">
    <property type="nucleotide sequence ID" value="NZ_CP011509.1"/>
</dbReference>
<organism evidence="2 3">
    <name type="scientific">Archangium gephyra</name>
    <dbReference type="NCBI Taxonomy" id="48"/>
    <lineage>
        <taxon>Bacteria</taxon>
        <taxon>Pseudomonadati</taxon>
        <taxon>Myxococcota</taxon>
        <taxon>Myxococcia</taxon>
        <taxon>Myxococcales</taxon>
        <taxon>Cystobacterineae</taxon>
        <taxon>Archangiaceae</taxon>
        <taxon>Archangium</taxon>
    </lineage>
</organism>
<dbReference type="CDD" id="cd00657">
    <property type="entry name" value="Ferritin_like"/>
    <property type="match status" value="1"/>
</dbReference>
<dbReference type="Proteomes" id="UP000035579">
    <property type="component" value="Chromosome"/>
</dbReference>
<proteinExistence type="predicted"/>
<dbReference type="EMBL" id="CP011509">
    <property type="protein sequence ID" value="AKI99466.1"/>
    <property type="molecule type" value="Genomic_DNA"/>
</dbReference>
<name>A0AAC8Q2A2_9BACT</name>
<evidence type="ECO:0000259" key="1">
    <source>
        <dbReference type="Pfam" id="PF09537"/>
    </source>
</evidence>
<reference evidence="2 3" key="1">
    <citation type="submission" date="2015-05" db="EMBL/GenBank/DDBJ databases">
        <title>Genome assembly of Archangium gephyra DSM 2261.</title>
        <authorList>
            <person name="Sharma G."/>
            <person name="Subramanian S."/>
        </authorList>
    </citation>
    <scope>NUCLEOTIDE SEQUENCE [LARGE SCALE GENOMIC DNA]</scope>
    <source>
        <strain evidence="2 3">DSM 2261</strain>
    </source>
</reference>
<sequence>MAQEEDGMAAMDLNRMIERLNDLIALDHDAVGAYEAAINRIDVESLRMSLRAFQADHERHIQDLTRVVVSLGGTPRTKPDAMGVVLKGFTAVTSMRGNEAALQAMRGNELLTNRTYRMALEEEWSDETRAIIERNYSDEQRHLAFIEGALRNRIWEQTPVQP</sequence>
<dbReference type="Gene3D" id="1.20.1260.10">
    <property type="match status" value="1"/>
</dbReference>
<dbReference type="InterPro" id="IPR012347">
    <property type="entry name" value="Ferritin-like"/>
</dbReference>
<evidence type="ECO:0000313" key="2">
    <source>
        <dbReference type="EMBL" id="AKI99466.1"/>
    </source>
</evidence>
<dbReference type="InterPro" id="IPR009078">
    <property type="entry name" value="Ferritin-like_SF"/>
</dbReference>
<evidence type="ECO:0000313" key="3">
    <source>
        <dbReference type="Proteomes" id="UP000035579"/>
    </source>
</evidence>
<dbReference type="AlphaFoldDB" id="A0AAC8Q2A2"/>
<protein>
    <recommendedName>
        <fullName evidence="1">DUF2383 domain-containing protein</fullName>
    </recommendedName>
</protein>
<dbReference type="InterPro" id="IPR019052">
    <property type="entry name" value="DUF2383"/>
</dbReference>
<gene>
    <name evidence="2" type="ORF">AA314_01093</name>
</gene>
<dbReference type="SUPFAM" id="SSF47240">
    <property type="entry name" value="Ferritin-like"/>
    <property type="match status" value="1"/>
</dbReference>
<accession>A0AAC8Q2A2</accession>
<dbReference type="Pfam" id="PF09537">
    <property type="entry name" value="DUF2383"/>
    <property type="match status" value="1"/>
</dbReference>